<feature type="region of interest" description="Disordered" evidence="1">
    <location>
        <begin position="123"/>
        <end position="142"/>
    </location>
</feature>
<feature type="compositionally biased region" description="Basic residues" evidence="1">
    <location>
        <begin position="423"/>
        <end position="433"/>
    </location>
</feature>
<feature type="compositionally biased region" description="Basic and acidic residues" evidence="1">
    <location>
        <begin position="261"/>
        <end position="277"/>
    </location>
</feature>
<dbReference type="AlphaFoldDB" id="F4RVR8"/>
<dbReference type="VEuPathDB" id="FungiDB:MELLADRAFT_109217"/>
<name>F4RVR8_MELLP</name>
<reference evidence="3" key="1">
    <citation type="journal article" date="2011" name="Proc. Natl. Acad. Sci. U.S.A.">
        <title>Obligate biotrophy features unraveled by the genomic analysis of rust fungi.</title>
        <authorList>
            <person name="Duplessis S."/>
            <person name="Cuomo C.A."/>
            <person name="Lin Y.-C."/>
            <person name="Aerts A."/>
            <person name="Tisserant E."/>
            <person name="Veneault-Fourrey C."/>
            <person name="Joly D.L."/>
            <person name="Hacquard S."/>
            <person name="Amselem J."/>
            <person name="Cantarel B.L."/>
            <person name="Chiu R."/>
            <person name="Coutinho P.M."/>
            <person name="Feau N."/>
            <person name="Field M."/>
            <person name="Frey P."/>
            <person name="Gelhaye E."/>
            <person name="Goldberg J."/>
            <person name="Grabherr M.G."/>
            <person name="Kodira C.D."/>
            <person name="Kohler A."/>
            <person name="Kuees U."/>
            <person name="Lindquist E.A."/>
            <person name="Lucas S.M."/>
            <person name="Mago R."/>
            <person name="Mauceli E."/>
            <person name="Morin E."/>
            <person name="Murat C."/>
            <person name="Pangilinan J.L."/>
            <person name="Park R."/>
            <person name="Pearson M."/>
            <person name="Quesneville H."/>
            <person name="Rouhier N."/>
            <person name="Sakthikumar S."/>
            <person name="Salamov A.A."/>
            <person name="Schmutz J."/>
            <person name="Selles B."/>
            <person name="Shapiro H."/>
            <person name="Tanguay P."/>
            <person name="Tuskan G.A."/>
            <person name="Henrissat B."/>
            <person name="Van de Peer Y."/>
            <person name="Rouze P."/>
            <person name="Ellis J.G."/>
            <person name="Dodds P.N."/>
            <person name="Schein J.E."/>
            <person name="Zhong S."/>
            <person name="Hamelin R.C."/>
            <person name="Grigoriev I.V."/>
            <person name="Szabo L.J."/>
            <person name="Martin F."/>
        </authorList>
    </citation>
    <scope>NUCLEOTIDE SEQUENCE [LARGE SCALE GENOMIC DNA]</scope>
    <source>
        <strain evidence="3">98AG31 / pathotype 3-4-7</strain>
    </source>
</reference>
<feature type="region of interest" description="Disordered" evidence="1">
    <location>
        <begin position="1"/>
        <end position="31"/>
    </location>
</feature>
<dbReference type="HOGENOM" id="CLU_341639_0_0_1"/>
<feature type="region of interest" description="Disordered" evidence="1">
    <location>
        <begin position="396"/>
        <end position="435"/>
    </location>
</feature>
<dbReference type="InParanoid" id="F4RVR8"/>
<accession>F4RVR8</accession>
<sequence>MQELSRLATNSRNNLGQSGLRSQENNFQHSPPEFKGISLTYYAPCKIGDEEWITDPQLAVPDAWLGEVRLFQKENDAREWVTAQIKASNSVPVQTSLRKETSLNSEGPRYPQDDNIDRFSDAVHSQAAGHRPGRTSSYTSYSDPHMIETGSKLNLEAKSYVPSLAKANTWPEQNTFLVKEKEFPKNWEMNERRDEKIERGKARLIDETKRRIETSKPTHYLQKSGSSRILSEEKPNAQPDNLRFDKPEFSELETESVQTWSHDERDKKSGRDLERTKGFHKAPMRGQLRTSKAINRETEKGRGHSSEEKLHRPKIVTWSKKKTSSMTPKVDQKGIAATQEDTKGKERLNPTLMKEACHEEYHNVNPFAVIRGSHLGQEPGQKDTGASSDILDTTNTVANNADNVSVNIKEVDEASSQGTTDSKKHKKKTRKIKASSYNKKNKMPLNDEWDDIPIAPYNQDEVNLNKRLCMAKILHHVLKSQNKQEFMTINLSDEAFKSVAAIQPSDDIGSILEDLDSYQAEFNVLIGKPESYRRFKALRSQLTQRIITKNWKALKDKCDSSVKDIVRLLGGHLQWPIFYDTRNGESELIVEKISQLNPQQIIMLQSIIDVDEQENRVATMYAMERINKEYVPKVFTEKKLQYFQKQGVCIPSILKMEHLLHLTSPLENECIETKTSAEKILEIIDLMDGEIDTVHGQTFISDDIEWINSPVRKCFVEENEGLKKVFEECLWRLVSHGRILGIPYEALDEVGAIGKVDLKSHVISLDRALIATHFSISIQELAKTQFLHPEEIAAVFEALKVSSEALRDRWVQLNLFVKRLKYKVMLAIMV</sequence>
<evidence type="ECO:0000313" key="2">
    <source>
        <dbReference type="EMBL" id="EGG03409.1"/>
    </source>
</evidence>
<feature type="region of interest" description="Disordered" evidence="1">
    <location>
        <begin position="291"/>
        <end position="311"/>
    </location>
</feature>
<dbReference type="EMBL" id="GL883124">
    <property type="protein sequence ID" value="EGG03409.1"/>
    <property type="molecule type" value="Genomic_DNA"/>
</dbReference>
<dbReference type="OrthoDB" id="10435426at2759"/>
<organism evidence="3">
    <name type="scientific">Melampsora larici-populina (strain 98AG31 / pathotype 3-4-7)</name>
    <name type="common">Poplar leaf rust fungus</name>
    <dbReference type="NCBI Taxonomy" id="747676"/>
    <lineage>
        <taxon>Eukaryota</taxon>
        <taxon>Fungi</taxon>
        <taxon>Dikarya</taxon>
        <taxon>Basidiomycota</taxon>
        <taxon>Pucciniomycotina</taxon>
        <taxon>Pucciniomycetes</taxon>
        <taxon>Pucciniales</taxon>
        <taxon>Melampsoraceae</taxon>
        <taxon>Melampsora</taxon>
    </lineage>
</organism>
<proteinExistence type="predicted"/>
<feature type="region of interest" description="Disordered" evidence="1">
    <location>
        <begin position="217"/>
        <end position="277"/>
    </location>
</feature>
<feature type="compositionally biased region" description="Polar residues" evidence="1">
    <location>
        <begin position="217"/>
        <end position="229"/>
    </location>
</feature>
<dbReference type="KEGG" id="mlr:MELLADRAFT_109217"/>
<keyword evidence="3" id="KW-1185">Reference proteome</keyword>
<protein>
    <submittedName>
        <fullName evidence="2">Uncharacterized protein</fullName>
    </submittedName>
</protein>
<gene>
    <name evidence="2" type="ORF">MELLADRAFT_109217</name>
</gene>
<dbReference type="Proteomes" id="UP000001072">
    <property type="component" value="Unassembled WGS sequence"/>
</dbReference>
<feature type="compositionally biased region" description="Polar residues" evidence="1">
    <location>
        <begin position="7"/>
        <end position="29"/>
    </location>
</feature>
<evidence type="ECO:0000313" key="3">
    <source>
        <dbReference type="Proteomes" id="UP000001072"/>
    </source>
</evidence>
<dbReference type="RefSeq" id="XP_007413203.1">
    <property type="nucleotide sequence ID" value="XM_007413141.1"/>
</dbReference>
<dbReference type="GeneID" id="18923692"/>
<feature type="region of interest" description="Disordered" evidence="1">
    <location>
        <begin position="92"/>
        <end position="115"/>
    </location>
</feature>
<feature type="compositionally biased region" description="Low complexity" evidence="1">
    <location>
        <begin position="396"/>
        <end position="407"/>
    </location>
</feature>
<feature type="compositionally biased region" description="Basic and acidic residues" evidence="1">
    <location>
        <begin position="294"/>
        <end position="310"/>
    </location>
</feature>
<evidence type="ECO:0000256" key="1">
    <source>
        <dbReference type="SAM" id="MobiDB-lite"/>
    </source>
</evidence>